<accession>A0ABU0B8K8</accession>
<evidence type="ECO:0000313" key="3">
    <source>
        <dbReference type="Proteomes" id="UP001224682"/>
    </source>
</evidence>
<feature type="compositionally biased region" description="Basic and acidic residues" evidence="1">
    <location>
        <begin position="181"/>
        <end position="190"/>
    </location>
</feature>
<protein>
    <submittedName>
        <fullName evidence="2">Phage terminase Nu1 subunit (DNA packaging protein)</fullName>
    </submittedName>
</protein>
<organism evidence="2 3">
    <name type="scientific">Ancylobacter polymorphus</name>
    <dbReference type="NCBI Taxonomy" id="223390"/>
    <lineage>
        <taxon>Bacteria</taxon>
        <taxon>Pseudomonadati</taxon>
        <taxon>Pseudomonadota</taxon>
        <taxon>Alphaproteobacteria</taxon>
        <taxon>Hyphomicrobiales</taxon>
        <taxon>Xanthobacteraceae</taxon>
        <taxon>Ancylobacter</taxon>
    </lineage>
</organism>
<proteinExistence type="predicted"/>
<comment type="caution">
    <text evidence="2">The sequence shown here is derived from an EMBL/GenBank/DDBJ whole genome shotgun (WGS) entry which is preliminary data.</text>
</comment>
<evidence type="ECO:0000256" key="1">
    <source>
        <dbReference type="SAM" id="MobiDB-lite"/>
    </source>
</evidence>
<sequence length="190" mass="21059">MPKGTPKGEQRLESEEFLATLPEVVTGAQMAVILGMSRRTMLDLAARGVLARTHRGQYRLLDSLHRYHRHLRDQATGRAGTPTGKSLTDERAELTAVQKQREQLALQREMRTVLTFEEVKDGWTRIATKTKGTLLGLTSRIRFALPHLTSHEGEQIAAVCREALEEIADEIGGTGPVPGAEKQDLQPDVD</sequence>
<gene>
    <name evidence="2" type="ORF">J2S75_000383</name>
</gene>
<dbReference type="RefSeq" id="WP_307017669.1">
    <property type="nucleotide sequence ID" value="NZ_JAUSUI010000001.1"/>
</dbReference>
<evidence type="ECO:0000313" key="2">
    <source>
        <dbReference type="EMBL" id="MDQ0301372.1"/>
    </source>
</evidence>
<name>A0ABU0B8K8_9HYPH</name>
<keyword evidence="3" id="KW-1185">Reference proteome</keyword>
<dbReference type="EMBL" id="JAUSUI010000001">
    <property type="protein sequence ID" value="MDQ0301372.1"/>
    <property type="molecule type" value="Genomic_DNA"/>
</dbReference>
<dbReference type="Proteomes" id="UP001224682">
    <property type="component" value="Unassembled WGS sequence"/>
</dbReference>
<feature type="region of interest" description="Disordered" evidence="1">
    <location>
        <begin position="170"/>
        <end position="190"/>
    </location>
</feature>
<reference evidence="2 3" key="1">
    <citation type="submission" date="2023-07" db="EMBL/GenBank/DDBJ databases">
        <title>Genomic Encyclopedia of Type Strains, Phase IV (KMG-IV): sequencing the most valuable type-strain genomes for metagenomic binning, comparative biology and taxonomic classification.</title>
        <authorList>
            <person name="Goeker M."/>
        </authorList>
    </citation>
    <scope>NUCLEOTIDE SEQUENCE [LARGE SCALE GENOMIC DNA]</scope>
    <source>
        <strain evidence="2 3">DSM 2457</strain>
    </source>
</reference>